<sequence length="146" mass="16573">MSNYNGLVGTELSRFSFTVERGKIREMVLAIGDDNPVYTDTEYARNMGYRDIIAPPTFGTCMDFWGGQDFMTLCLNLKINPLKVLHGGQEYRYLGEINPGDKIEARCTLKGFADKGKMHIFHLETIYQNQHGKTVLVSLSTVIERK</sequence>
<dbReference type="AlphaFoldDB" id="A0A5S4ZN88"/>
<dbReference type="PIRSF" id="PIRSF018072">
    <property type="entry name" value="UCP018072"/>
    <property type="match status" value="1"/>
</dbReference>
<dbReference type="Gene3D" id="3.10.129.10">
    <property type="entry name" value="Hotdog Thioesterase"/>
    <property type="match status" value="1"/>
</dbReference>
<dbReference type="Pfam" id="PF13452">
    <property type="entry name" value="FAS1_DH_region"/>
    <property type="match status" value="1"/>
</dbReference>
<accession>A0A5S4ZN88</accession>
<evidence type="ECO:0000313" key="3">
    <source>
        <dbReference type="Proteomes" id="UP000323166"/>
    </source>
</evidence>
<dbReference type="InterPro" id="IPR016709">
    <property type="entry name" value="HadA-like"/>
</dbReference>
<name>A0A5S4ZN88_9FIRM</name>
<dbReference type="Proteomes" id="UP000323166">
    <property type="component" value="Unassembled WGS sequence"/>
</dbReference>
<evidence type="ECO:0000259" key="1">
    <source>
        <dbReference type="Pfam" id="PF13452"/>
    </source>
</evidence>
<protein>
    <submittedName>
        <fullName evidence="2">MaoC dehydratase-like protein</fullName>
    </submittedName>
</protein>
<dbReference type="SUPFAM" id="SSF54637">
    <property type="entry name" value="Thioesterase/thiol ester dehydrase-isomerase"/>
    <property type="match status" value="1"/>
</dbReference>
<dbReference type="InterPro" id="IPR029069">
    <property type="entry name" value="HotDog_dom_sf"/>
</dbReference>
<gene>
    <name evidence="2" type="ORF">LX24_02747</name>
</gene>
<keyword evidence="3" id="KW-1185">Reference proteome</keyword>
<dbReference type="RefSeq" id="WP_166512680.1">
    <property type="nucleotide sequence ID" value="NZ_VNHM01000020.1"/>
</dbReference>
<proteinExistence type="predicted"/>
<feature type="domain" description="FAS1-like dehydratase" evidence="1">
    <location>
        <begin position="7"/>
        <end position="135"/>
    </location>
</feature>
<reference evidence="2 3" key="1">
    <citation type="submission" date="2019-07" db="EMBL/GenBank/DDBJ databases">
        <title>Genomic Encyclopedia of Type Strains, Phase I: the one thousand microbial genomes (KMG-I) project.</title>
        <authorList>
            <person name="Kyrpides N."/>
        </authorList>
    </citation>
    <scope>NUCLEOTIDE SEQUENCE [LARGE SCALE GENOMIC DNA]</scope>
    <source>
        <strain evidence="2 3">DSM 6562</strain>
    </source>
</reference>
<dbReference type="CDD" id="cd03441">
    <property type="entry name" value="R_hydratase_like"/>
    <property type="match status" value="1"/>
</dbReference>
<evidence type="ECO:0000313" key="2">
    <source>
        <dbReference type="EMBL" id="TYO93307.1"/>
    </source>
</evidence>
<dbReference type="InterPro" id="IPR039569">
    <property type="entry name" value="FAS1-like_DH_region"/>
</dbReference>
<dbReference type="EMBL" id="VNHM01000020">
    <property type="protein sequence ID" value="TYO93307.1"/>
    <property type="molecule type" value="Genomic_DNA"/>
</dbReference>
<comment type="caution">
    <text evidence="2">The sequence shown here is derived from an EMBL/GenBank/DDBJ whole genome shotgun (WGS) entry which is preliminary data.</text>
</comment>
<organism evidence="2 3">
    <name type="scientific">Desulfallas thermosapovorans DSM 6562</name>
    <dbReference type="NCBI Taxonomy" id="1121431"/>
    <lineage>
        <taxon>Bacteria</taxon>
        <taxon>Bacillati</taxon>
        <taxon>Bacillota</taxon>
        <taxon>Clostridia</taxon>
        <taxon>Eubacteriales</taxon>
        <taxon>Desulfallaceae</taxon>
        <taxon>Desulfallas</taxon>
    </lineage>
</organism>